<dbReference type="AlphaFoldDB" id="A0AAE6WVF8"/>
<reference evidence="1 2" key="1">
    <citation type="submission" date="2019-09" db="EMBL/GenBank/DDBJ databases">
        <title>Non-baumannii Acinetobacter spp. carrying blaNDM-1 isolated in China.</title>
        <authorList>
            <person name="Cui C."/>
            <person name="Chen C."/>
            <person name="Sun J."/>
            <person name="Liu Y."/>
        </authorList>
    </citation>
    <scope>NUCLEOTIDE SEQUENCE [LARGE SCALE GENOMIC DNA]</scope>
    <source>
        <strain evidence="1 2">HZE23-1</strain>
    </source>
</reference>
<dbReference type="InterPro" id="IPR003737">
    <property type="entry name" value="GlcNAc_PI_deacetylase-related"/>
</dbReference>
<dbReference type="InterPro" id="IPR024078">
    <property type="entry name" value="LmbE-like_dom_sf"/>
</dbReference>
<dbReference type="GO" id="GO:0016811">
    <property type="term" value="F:hydrolase activity, acting on carbon-nitrogen (but not peptide) bonds, in linear amides"/>
    <property type="evidence" value="ECO:0007669"/>
    <property type="project" value="TreeGrafter"/>
</dbReference>
<dbReference type="EMBL" id="CP044463">
    <property type="protein sequence ID" value="QIC67238.1"/>
    <property type="molecule type" value="Genomic_DNA"/>
</dbReference>
<dbReference type="PANTHER" id="PTHR12993">
    <property type="entry name" value="N-ACETYLGLUCOSAMINYL-PHOSPHATIDYLINOSITOL DE-N-ACETYLASE-RELATED"/>
    <property type="match status" value="1"/>
</dbReference>
<accession>A0AAE6WVF8</accession>
<protein>
    <submittedName>
        <fullName evidence="1">PIG-L family deacetylase</fullName>
    </submittedName>
</protein>
<sequence>MGTLKHPIVEDRIIQGEGTALEEWQQSQQLHHLKALELSKIFPLNSRICIVAPHPDDEILGCGGLIQQLDAAGYEIVLFAVTNGTASHPDSRLYTPEQLDHIRPQETINALGLLDLKQSIPRIALNIQDGEVAQQRDQLAAALKPYLQANDILVTTFEHDGHPDHEITGQVSKQLAATHSLKCLQVLIWTWHWASPGDNRIPWHKALRLELNTKQLARKIQAMQCFKSQLEPDSSTGKAAIVSGSALARLLQPWEVYIDDEGHL</sequence>
<organism evidence="1 2">
    <name type="scientific">Acinetobacter schindleri</name>
    <dbReference type="NCBI Taxonomy" id="108981"/>
    <lineage>
        <taxon>Bacteria</taxon>
        <taxon>Pseudomonadati</taxon>
        <taxon>Pseudomonadota</taxon>
        <taxon>Gammaproteobacteria</taxon>
        <taxon>Moraxellales</taxon>
        <taxon>Moraxellaceae</taxon>
        <taxon>Acinetobacter</taxon>
    </lineage>
</organism>
<dbReference type="Pfam" id="PF02585">
    <property type="entry name" value="PIG-L"/>
    <property type="match status" value="1"/>
</dbReference>
<evidence type="ECO:0000313" key="1">
    <source>
        <dbReference type="EMBL" id="QIC67238.1"/>
    </source>
</evidence>
<evidence type="ECO:0000313" key="2">
    <source>
        <dbReference type="Proteomes" id="UP000503505"/>
    </source>
</evidence>
<dbReference type="SUPFAM" id="SSF102588">
    <property type="entry name" value="LmbE-like"/>
    <property type="match status" value="1"/>
</dbReference>
<dbReference type="GeneID" id="58163152"/>
<proteinExistence type="predicted"/>
<dbReference type="PANTHER" id="PTHR12993:SF11">
    <property type="entry name" value="N-ACETYLGLUCOSAMINYL-PHOSPHATIDYLINOSITOL DE-N-ACETYLASE"/>
    <property type="match status" value="1"/>
</dbReference>
<gene>
    <name evidence="1" type="ORF">FSC10_07575</name>
</gene>
<dbReference type="Proteomes" id="UP000503505">
    <property type="component" value="Chromosome"/>
</dbReference>
<name>A0AAE6WVF8_9GAMM</name>
<dbReference type="Gene3D" id="3.40.50.10320">
    <property type="entry name" value="LmbE-like"/>
    <property type="match status" value="1"/>
</dbReference>
<dbReference type="RefSeq" id="WP_163166057.1">
    <property type="nucleotide sequence ID" value="NZ_CP044463.1"/>
</dbReference>